<keyword evidence="4" id="KW-1185">Reference proteome</keyword>
<dbReference type="SUPFAM" id="SSF47364">
    <property type="entry name" value="Domain of the SRP/SRP receptor G-proteins"/>
    <property type="match status" value="1"/>
</dbReference>
<gene>
    <name evidence="3" type="ORF">CGOC_LOCUS2001</name>
</gene>
<evidence type="ECO:0000313" key="3">
    <source>
        <dbReference type="EMBL" id="VDK51226.1"/>
    </source>
</evidence>
<dbReference type="FunFam" id="1.20.120.140:FF:000003">
    <property type="entry name" value="Signal recognition particle 54 kDa protein"/>
    <property type="match status" value="1"/>
</dbReference>
<dbReference type="GO" id="GO:0005525">
    <property type="term" value="F:GTP binding"/>
    <property type="evidence" value="ECO:0007669"/>
    <property type="project" value="InterPro"/>
</dbReference>
<dbReference type="EMBL" id="UYRV01004200">
    <property type="protein sequence ID" value="VDK51226.1"/>
    <property type="molecule type" value="Genomic_DNA"/>
</dbReference>
<sequence length="118" mass="13305">MVLADLGRKIRNAIGKLGQATIINEEELDAMLKEVCMALIESDVHIRLVKQLKDNVKKAINFEEMVGGVNKRRLIQKTVFNELLKLVDPGVTAYQPKKGQPNVIIWHTFIKEKAGKLV</sequence>
<evidence type="ECO:0000256" key="1">
    <source>
        <dbReference type="ARBA" id="ARBA00004496"/>
    </source>
</evidence>
<dbReference type="GO" id="GO:0006616">
    <property type="term" value="P:SRP-dependent cotranslational protein targeting to membrane, translocation"/>
    <property type="evidence" value="ECO:0007669"/>
    <property type="project" value="TreeGrafter"/>
</dbReference>
<dbReference type="PANTHER" id="PTHR11564">
    <property type="entry name" value="SIGNAL RECOGNITION PARTICLE 54K PROTEIN SRP54"/>
    <property type="match status" value="1"/>
</dbReference>
<dbReference type="GO" id="GO:0005786">
    <property type="term" value="C:signal recognition particle, endoplasmic reticulum targeting"/>
    <property type="evidence" value="ECO:0007669"/>
    <property type="project" value="TreeGrafter"/>
</dbReference>
<dbReference type="InterPro" id="IPR022941">
    <property type="entry name" value="SRP54"/>
</dbReference>
<evidence type="ECO:0000313" key="4">
    <source>
        <dbReference type="Proteomes" id="UP000271889"/>
    </source>
</evidence>
<feature type="domain" description="Signal recognition particle SRP54 helical bundle" evidence="2">
    <location>
        <begin position="2"/>
        <end position="87"/>
    </location>
</feature>
<dbReference type="GO" id="GO:0003924">
    <property type="term" value="F:GTPase activity"/>
    <property type="evidence" value="ECO:0007669"/>
    <property type="project" value="InterPro"/>
</dbReference>
<protein>
    <recommendedName>
        <fullName evidence="2">Signal recognition particle SRP54 helical bundle domain-containing protein</fullName>
    </recommendedName>
</protein>
<organism evidence="3 4">
    <name type="scientific">Cylicostephanus goldi</name>
    <name type="common">Nematode worm</name>
    <dbReference type="NCBI Taxonomy" id="71465"/>
    <lineage>
        <taxon>Eukaryota</taxon>
        <taxon>Metazoa</taxon>
        <taxon>Ecdysozoa</taxon>
        <taxon>Nematoda</taxon>
        <taxon>Chromadorea</taxon>
        <taxon>Rhabditida</taxon>
        <taxon>Rhabditina</taxon>
        <taxon>Rhabditomorpha</taxon>
        <taxon>Strongyloidea</taxon>
        <taxon>Strongylidae</taxon>
        <taxon>Cylicostephanus</taxon>
    </lineage>
</organism>
<proteinExistence type="predicted"/>
<dbReference type="Gene3D" id="1.20.120.140">
    <property type="entry name" value="Signal recognition particle SRP54, nucleotide-binding domain"/>
    <property type="match status" value="1"/>
</dbReference>
<dbReference type="AlphaFoldDB" id="A0A3P6QJ30"/>
<dbReference type="PANTHER" id="PTHR11564:SF5">
    <property type="entry name" value="SIGNAL RECOGNITION PARTICLE SUBUNIT SRP54"/>
    <property type="match status" value="1"/>
</dbReference>
<accession>A0A3P6QJ30</accession>
<name>A0A3P6QJ30_CYLGO</name>
<evidence type="ECO:0000259" key="2">
    <source>
        <dbReference type="SMART" id="SM00963"/>
    </source>
</evidence>
<dbReference type="InterPro" id="IPR036225">
    <property type="entry name" value="SRP/SRP_N"/>
</dbReference>
<dbReference type="OrthoDB" id="10250817at2759"/>
<dbReference type="Proteomes" id="UP000271889">
    <property type="component" value="Unassembled WGS sequence"/>
</dbReference>
<dbReference type="GO" id="GO:0030942">
    <property type="term" value="F:endoplasmic reticulum signal peptide binding"/>
    <property type="evidence" value="ECO:0007669"/>
    <property type="project" value="TreeGrafter"/>
</dbReference>
<dbReference type="InterPro" id="IPR042101">
    <property type="entry name" value="SRP54_N_sf"/>
</dbReference>
<dbReference type="InterPro" id="IPR013822">
    <property type="entry name" value="Signal_recog_particl_SRP54_hlx"/>
</dbReference>
<dbReference type="GO" id="GO:0008312">
    <property type="term" value="F:7S RNA binding"/>
    <property type="evidence" value="ECO:0007669"/>
    <property type="project" value="TreeGrafter"/>
</dbReference>
<dbReference type="GO" id="GO:0005829">
    <property type="term" value="C:cytosol"/>
    <property type="evidence" value="ECO:0007669"/>
    <property type="project" value="TreeGrafter"/>
</dbReference>
<comment type="subcellular location">
    <subcellularLocation>
        <location evidence="1">Cytoplasm</location>
    </subcellularLocation>
</comment>
<dbReference type="Pfam" id="PF02881">
    <property type="entry name" value="SRP54_N"/>
    <property type="match status" value="1"/>
</dbReference>
<reference evidence="3 4" key="1">
    <citation type="submission" date="2018-11" db="EMBL/GenBank/DDBJ databases">
        <authorList>
            <consortium name="Pathogen Informatics"/>
        </authorList>
    </citation>
    <scope>NUCLEOTIDE SEQUENCE [LARGE SCALE GENOMIC DNA]</scope>
</reference>
<dbReference type="SMART" id="SM00963">
    <property type="entry name" value="SRP54_N"/>
    <property type="match status" value="1"/>
</dbReference>